<dbReference type="Gene3D" id="3.40.50.1700">
    <property type="entry name" value="Glycoside hydrolase family 3 C-terminal domain"/>
    <property type="match status" value="2"/>
</dbReference>
<dbReference type="Pfam" id="PF14310">
    <property type="entry name" value="Fn3-like"/>
    <property type="match status" value="1"/>
</dbReference>
<evidence type="ECO:0000259" key="5">
    <source>
        <dbReference type="SMART" id="SM01217"/>
    </source>
</evidence>
<evidence type="ECO:0000313" key="6">
    <source>
        <dbReference type="EMBL" id="GAA3282203.1"/>
    </source>
</evidence>
<dbReference type="PRINTS" id="PR00133">
    <property type="entry name" value="GLHYDRLASE3"/>
</dbReference>
<keyword evidence="7" id="KW-1185">Reference proteome</keyword>
<dbReference type="Pfam" id="PF01915">
    <property type="entry name" value="Glyco_hydro_3_C"/>
    <property type="match status" value="1"/>
</dbReference>
<dbReference type="GO" id="GO:0016787">
    <property type="term" value="F:hydrolase activity"/>
    <property type="evidence" value="ECO:0007669"/>
    <property type="project" value="UniProtKB-KW"/>
</dbReference>
<dbReference type="Pfam" id="PF00933">
    <property type="entry name" value="Glyco_hydro_3"/>
    <property type="match status" value="1"/>
</dbReference>
<dbReference type="InterPro" id="IPR001764">
    <property type="entry name" value="Glyco_hydro_3_N"/>
</dbReference>
<dbReference type="RefSeq" id="WP_344718590.1">
    <property type="nucleotide sequence ID" value="NZ_BAAAYG010000003.1"/>
</dbReference>
<keyword evidence="3" id="KW-0119">Carbohydrate metabolism</keyword>
<dbReference type="Proteomes" id="UP001501736">
    <property type="component" value="Unassembled WGS sequence"/>
</dbReference>
<dbReference type="SUPFAM" id="SSF52279">
    <property type="entry name" value="Beta-D-glucan exohydrolase, C-terminal domain"/>
    <property type="match status" value="1"/>
</dbReference>
<evidence type="ECO:0000256" key="1">
    <source>
        <dbReference type="ARBA" id="ARBA00005336"/>
    </source>
</evidence>
<dbReference type="Gene3D" id="3.20.20.300">
    <property type="entry name" value="Glycoside hydrolase, family 3, N-terminal domain"/>
    <property type="match status" value="1"/>
</dbReference>
<dbReference type="Gene3D" id="2.60.40.10">
    <property type="entry name" value="Immunoglobulins"/>
    <property type="match status" value="1"/>
</dbReference>
<dbReference type="InterPro" id="IPR017853">
    <property type="entry name" value="GH"/>
</dbReference>
<evidence type="ECO:0000313" key="7">
    <source>
        <dbReference type="Proteomes" id="UP001501736"/>
    </source>
</evidence>
<dbReference type="EMBL" id="BAAAYG010000003">
    <property type="protein sequence ID" value="GAA3282203.1"/>
    <property type="molecule type" value="Genomic_DNA"/>
</dbReference>
<dbReference type="SUPFAM" id="SSF51445">
    <property type="entry name" value="(Trans)glycosidases"/>
    <property type="match status" value="1"/>
</dbReference>
<dbReference type="InterPro" id="IPR036881">
    <property type="entry name" value="Glyco_hydro_3_C_sf"/>
</dbReference>
<organism evidence="6 7">
    <name type="scientific">Nesterenkonia halobia</name>
    <dbReference type="NCBI Taxonomy" id="37922"/>
    <lineage>
        <taxon>Bacteria</taxon>
        <taxon>Bacillati</taxon>
        <taxon>Actinomycetota</taxon>
        <taxon>Actinomycetes</taxon>
        <taxon>Micrococcales</taxon>
        <taxon>Micrococcaceae</taxon>
        <taxon>Nesterenkonia</taxon>
    </lineage>
</organism>
<evidence type="ECO:0000256" key="2">
    <source>
        <dbReference type="ARBA" id="ARBA00022801"/>
    </source>
</evidence>
<proteinExistence type="inferred from homology"/>
<sequence>MTVTSTSGTAADAADSTDYAALIAQLPLEEKVHLLTGETAFTLPGNGGIGLAPLAFSDGPTGVRGLKFIGGDHVALFPNATLVSGAWDDDVARQVGEMLSEEARRQNIHVVLGPTINLHRTPLGGRLFEGYSEDPYLTGRTASHYVQGLQSAGTAACLKHLVANESEELRNFMDSRVSEEALREVYLLPFEMAVEDAGAWSMMAAYNDVNGVPATEQDEVQNRIVKDEWGWDGLIMSDWFATKRTAPAANGGLDLVMPGPDGPWGEHLVAAVRDGRVAESTVDDHLARLLRLADRTGGLDTGDGVRSFDEAFPAPGSSLRAEQLKRLAARGMVVVKNDGDALPLTAGSSEALTAETLAVVGRHALKTQDMGGGSAQVNAPYYASVAEGVAATFGAEVPVLDGPAVRRRPLEADAALLTHPETGEAGLEVTITDAEGTVLSRRTSSTPSLSLGFDDDFTGTPARVTLRTRLAHPGGAADLGAVGAARWTLHHTDSAGQEQQIAEHLTFTGIDPGEGMLCPPAFDRRVDLAADSVITAVADLEPVDWREKLLPRTELNLSEESHLLAMGAFGRLTLTASAAGPGDDELIDDAAAAAARAGTAVVVVGLTEEDETEAADKTTLALPGRQDDLVHAVAAAAEKTVVVVNAATPVLMPWLDAVDAVLIAGLPGQEGGHAIAAALSGELEPTGRLVTTYPAADGAAPAWSTTPGDDLGLDYADGTAIGHRGWAAGDADAPLFWFGHGLGYGSWEYGEAELVEPGEQAGAAAAPSVRVSVANTGGRDSRETVQVYFQPAEAGQPVRLVGYQGVDVAAGAAATVEVACDRRLFRRWDAASGAWARLTGGELLVARGLGDVRARLPLG</sequence>
<dbReference type="PROSITE" id="PS00775">
    <property type="entry name" value="GLYCOSYL_HYDROL_F3"/>
    <property type="match status" value="1"/>
</dbReference>
<comment type="caution">
    <text evidence="6">The sequence shown here is derived from an EMBL/GenBank/DDBJ whole genome shotgun (WGS) entry which is preliminary data.</text>
</comment>
<dbReference type="InterPro" id="IPR050288">
    <property type="entry name" value="Cellulose_deg_GH3"/>
</dbReference>
<dbReference type="PANTHER" id="PTHR42715:SF10">
    <property type="entry name" value="BETA-GLUCOSIDASE"/>
    <property type="match status" value="1"/>
</dbReference>
<evidence type="ECO:0000256" key="4">
    <source>
        <dbReference type="RuleBase" id="RU361161"/>
    </source>
</evidence>
<dbReference type="PANTHER" id="PTHR42715">
    <property type="entry name" value="BETA-GLUCOSIDASE"/>
    <property type="match status" value="1"/>
</dbReference>
<keyword evidence="4" id="KW-0326">Glycosidase</keyword>
<reference evidence="7" key="1">
    <citation type="journal article" date="2019" name="Int. J. Syst. Evol. Microbiol.">
        <title>The Global Catalogue of Microorganisms (GCM) 10K type strain sequencing project: providing services to taxonomists for standard genome sequencing and annotation.</title>
        <authorList>
            <consortium name="The Broad Institute Genomics Platform"/>
            <consortium name="The Broad Institute Genome Sequencing Center for Infectious Disease"/>
            <person name="Wu L."/>
            <person name="Ma J."/>
        </authorList>
    </citation>
    <scope>NUCLEOTIDE SEQUENCE [LARGE SCALE GENOMIC DNA]</scope>
    <source>
        <strain evidence="7">JCM 11483</strain>
    </source>
</reference>
<keyword evidence="2 4" id="KW-0378">Hydrolase</keyword>
<dbReference type="InterPro" id="IPR019800">
    <property type="entry name" value="Glyco_hydro_3_AS"/>
</dbReference>
<gene>
    <name evidence="6" type="ORF">GCM10020260_08870</name>
</gene>
<dbReference type="InterPro" id="IPR036962">
    <property type="entry name" value="Glyco_hydro_3_N_sf"/>
</dbReference>
<accession>A0ABP6RA29</accession>
<dbReference type="InterPro" id="IPR026891">
    <property type="entry name" value="Fn3-like"/>
</dbReference>
<dbReference type="SMART" id="SM01217">
    <property type="entry name" value="Fn3_like"/>
    <property type="match status" value="1"/>
</dbReference>
<feature type="domain" description="Fibronectin type III-like" evidence="5">
    <location>
        <begin position="783"/>
        <end position="849"/>
    </location>
</feature>
<name>A0ABP6RA29_9MICC</name>
<dbReference type="InterPro" id="IPR013783">
    <property type="entry name" value="Ig-like_fold"/>
</dbReference>
<dbReference type="InterPro" id="IPR002772">
    <property type="entry name" value="Glyco_hydro_3_C"/>
</dbReference>
<comment type="similarity">
    <text evidence="1 4">Belongs to the glycosyl hydrolase 3 family.</text>
</comment>
<protein>
    <submittedName>
        <fullName evidence="6">Glycoside hydrolase family 3 C-terminal domain-containing protein</fullName>
    </submittedName>
</protein>
<evidence type="ECO:0000256" key="3">
    <source>
        <dbReference type="ARBA" id="ARBA00023277"/>
    </source>
</evidence>